<protein>
    <recommendedName>
        <fullName evidence="2">Response regulatory domain-containing protein</fullName>
    </recommendedName>
</protein>
<comment type="caution">
    <text evidence="3">The sequence shown here is derived from an EMBL/GenBank/DDBJ whole genome shotgun (WGS) entry which is preliminary data.</text>
</comment>
<name>A0A2P7QW31_9SPHN</name>
<dbReference type="GO" id="GO:0000160">
    <property type="term" value="P:phosphorelay signal transduction system"/>
    <property type="evidence" value="ECO:0007669"/>
    <property type="project" value="InterPro"/>
</dbReference>
<evidence type="ECO:0000313" key="4">
    <source>
        <dbReference type="Proteomes" id="UP000241167"/>
    </source>
</evidence>
<dbReference type="Pfam" id="PF00072">
    <property type="entry name" value="Response_reg"/>
    <property type="match status" value="1"/>
</dbReference>
<dbReference type="PROSITE" id="PS50110">
    <property type="entry name" value="RESPONSE_REGULATORY"/>
    <property type="match status" value="1"/>
</dbReference>
<dbReference type="EMBL" id="PXYI01000002">
    <property type="protein sequence ID" value="PSJ42160.1"/>
    <property type="molecule type" value="Genomic_DNA"/>
</dbReference>
<keyword evidence="1" id="KW-0597">Phosphoprotein</keyword>
<evidence type="ECO:0000256" key="1">
    <source>
        <dbReference type="PROSITE-ProRule" id="PRU00169"/>
    </source>
</evidence>
<accession>A0A2P7QW31</accession>
<evidence type="ECO:0000313" key="3">
    <source>
        <dbReference type="EMBL" id="PSJ42160.1"/>
    </source>
</evidence>
<keyword evidence="4" id="KW-1185">Reference proteome</keyword>
<feature type="modified residue" description="4-aspartylphosphate" evidence="1">
    <location>
        <position position="51"/>
    </location>
</feature>
<gene>
    <name evidence="3" type="ORF">C7I55_07960</name>
</gene>
<feature type="domain" description="Response regulatory" evidence="2">
    <location>
        <begin position="1"/>
        <end position="93"/>
    </location>
</feature>
<dbReference type="InterPro" id="IPR001789">
    <property type="entry name" value="Sig_transdc_resp-reg_receiver"/>
</dbReference>
<organism evidence="3 4">
    <name type="scientific">Allosphingosinicella deserti</name>
    <dbReference type="NCBI Taxonomy" id="2116704"/>
    <lineage>
        <taxon>Bacteria</taxon>
        <taxon>Pseudomonadati</taxon>
        <taxon>Pseudomonadota</taxon>
        <taxon>Alphaproteobacteria</taxon>
        <taxon>Sphingomonadales</taxon>
        <taxon>Sphingomonadaceae</taxon>
        <taxon>Allosphingosinicella</taxon>
    </lineage>
</organism>
<dbReference type="InterPro" id="IPR011006">
    <property type="entry name" value="CheY-like_superfamily"/>
</dbReference>
<dbReference type="AlphaFoldDB" id="A0A2P7QW31"/>
<evidence type="ECO:0000259" key="2">
    <source>
        <dbReference type="PROSITE" id="PS50110"/>
    </source>
</evidence>
<reference evidence="3 4" key="1">
    <citation type="submission" date="2018-03" db="EMBL/GenBank/DDBJ databases">
        <title>The draft genome of Sphingosinicella sp. GL-C-18.</title>
        <authorList>
            <person name="Liu L."/>
            <person name="Li L."/>
            <person name="Liang L."/>
            <person name="Zhang X."/>
            <person name="Wang T."/>
        </authorList>
    </citation>
    <scope>NUCLEOTIDE SEQUENCE [LARGE SCALE GENOMIC DNA]</scope>
    <source>
        <strain evidence="3 4">GL-C-18</strain>
    </source>
</reference>
<dbReference type="SUPFAM" id="SSF52172">
    <property type="entry name" value="CheY-like"/>
    <property type="match status" value="1"/>
</dbReference>
<dbReference type="Gene3D" id="3.40.50.2300">
    <property type="match status" value="1"/>
</dbReference>
<dbReference type="Proteomes" id="UP000241167">
    <property type="component" value="Unassembled WGS sequence"/>
</dbReference>
<sequence length="93" mass="10222">MAFLVDNEEFVRMNTADMRIDLGLHVAEAHSADEALNPIKDEMNPDLLSTDYLMPGMTSAELAREARLINPAVSILFVSGRAEMNGIAPTRFA</sequence>
<proteinExistence type="predicted"/>